<dbReference type="Pfam" id="PF12895">
    <property type="entry name" value="ANAPC3"/>
    <property type="match status" value="1"/>
</dbReference>
<evidence type="ECO:0000256" key="3">
    <source>
        <dbReference type="PROSITE-ProRule" id="PRU00339"/>
    </source>
</evidence>
<feature type="repeat" description="TPR" evidence="3">
    <location>
        <begin position="704"/>
        <end position="737"/>
    </location>
</feature>
<evidence type="ECO:0000256" key="2">
    <source>
        <dbReference type="ARBA" id="ARBA00022803"/>
    </source>
</evidence>
<keyword evidence="4" id="KW-0175">Coiled coil</keyword>
<feature type="signal peptide" evidence="5">
    <location>
        <begin position="1"/>
        <end position="19"/>
    </location>
</feature>
<dbReference type="InterPro" id="IPR051012">
    <property type="entry name" value="CellSynth/LPSAsmb/PSIAsmb"/>
</dbReference>
<organism evidence="6 7">
    <name type="scientific">Methylocaldum szegediense</name>
    <dbReference type="NCBI Taxonomy" id="73780"/>
    <lineage>
        <taxon>Bacteria</taxon>
        <taxon>Pseudomonadati</taxon>
        <taxon>Pseudomonadota</taxon>
        <taxon>Gammaproteobacteria</taxon>
        <taxon>Methylococcales</taxon>
        <taxon>Methylococcaceae</taxon>
        <taxon>Methylocaldum</taxon>
    </lineage>
</organism>
<dbReference type="EMBL" id="OX458333">
    <property type="protein sequence ID" value="CAI8933781.1"/>
    <property type="molecule type" value="Genomic_DNA"/>
</dbReference>
<evidence type="ECO:0000256" key="1">
    <source>
        <dbReference type="ARBA" id="ARBA00022737"/>
    </source>
</evidence>
<feature type="repeat" description="TPR" evidence="3">
    <location>
        <begin position="466"/>
        <end position="499"/>
    </location>
</feature>
<protein>
    <submittedName>
        <fullName evidence="6">PEP-CTERM system TPR-repeat lipoprotein</fullName>
    </submittedName>
</protein>
<dbReference type="Proteomes" id="UP001162030">
    <property type="component" value="Chromosome"/>
</dbReference>
<dbReference type="PROSITE" id="PS51257">
    <property type="entry name" value="PROKAR_LIPOPROTEIN"/>
    <property type="match status" value="1"/>
</dbReference>
<dbReference type="InterPro" id="IPR014266">
    <property type="entry name" value="PEP-CTERM_TPR_PrsT"/>
</dbReference>
<dbReference type="Pfam" id="PF13414">
    <property type="entry name" value="TPR_11"/>
    <property type="match status" value="1"/>
</dbReference>
<dbReference type="RefSeq" id="WP_026609551.1">
    <property type="nucleotide sequence ID" value="NZ_OX458333.1"/>
</dbReference>
<evidence type="ECO:0000256" key="4">
    <source>
        <dbReference type="SAM" id="Coils"/>
    </source>
</evidence>
<dbReference type="SMART" id="SM00028">
    <property type="entry name" value="TPR"/>
    <property type="match status" value="19"/>
</dbReference>
<dbReference type="SUPFAM" id="SSF48452">
    <property type="entry name" value="TPR-like"/>
    <property type="match status" value="5"/>
</dbReference>
<keyword evidence="1" id="KW-0677">Repeat</keyword>
<evidence type="ECO:0000313" key="7">
    <source>
        <dbReference type="Proteomes" id="UP001162030"/>
    </source>
</evidence>
<keyword evidence="7" id="KW-1185">Reference proteome</keyword>
<keyword evidence="6" id="KW-0449">Lipoprotein</keyword>
<dbReference type="Pfam" id="PF14559">
    <property type="entry name" value="TPR_19"/>
    <property type="match status" value="3"/>
</dbReference>
<feature type="repeat" description="TPR" evidence="3">
    <location>
        <begin position="771"/>
        <end position="804"/>
    </location>
</feature>
<dbReference type="PROSITE" id="PS50005">
    <property type="entry name" value="TPR"/>
    <property type="match status" value="6"/>
</dbReference>
<feature type="repeat" description="TPR" evidence="3">
    <location>
        <begin position="500"/>
        <end position="533"/>
    </location>
</feature>
<dbReference type="NCBIfam" id="TIGR02917">
    <property type="entry name" value="PEP_TPR_lipo"/>
    <property type="match status" value="1"/>
</dbReference>
<evidence type="ECO:0000313" key="6">
    <source>
        <dbReference type="EMBL" id="CAI8933781.1"/>
    </source>
</evidence>
<dbReference type="InterPro" id="IPR011990">
    <property type="entry name" value="TPR-like_helical_dom_sf"/>
</dbReference>
<proteinExistence type="predicted"/>
<dbReference type="PANTHER" id="PTHR45586:SF1">
    <property type="entry name" value="LIPOPOLYSACCHARIDE ASSEMBLY PROTEIN B"/>
    <property type="match status" value="1"/>
</dbReference>
<feature type="repeat" description="TPR" evidence="3">
    <location>
        <begin position="364"/>
        <end position="397"/>
    </location>
</feature>
<dbReference type="Gene3D" id="1.25.40.10">
    <property type="entry name" value="Tetratricopeptide repeat domain"/>
    <property type="match status" value="6"/>
</dbReference>
<dbReference type="Pfam" id="PF13432">
    <property type="entry name" value="TPR_16"/>
    <property type="match status" value="3"/>
</dbReference>
<accession>A0ABM9I765</accession>
<feature type="repeat" description="TPR" evidence="3">
    <location>
        <begin position="194"/>
        <end position="227"/>
    </location>
</feature>
<dbReference type="Pfam" id="PF13181">
    <property type="entry name" value="TPR_8"/>
    <property type="match status" value="1"/>
</dbReference>
<feature type="coiled-coil region" evidence="4">
    <location>
        <begin position="878"/>
        <end position="912"/>
    </location>
</feature>
<keyword evidence="2 3" id="KW-0802">TPR repeat</keyword>
<feature type="chain" id="PRO_5045902228" evidence="5">
    <location>
        <begin position="20"/>
        <end position="918"/>
    </location>
</feature>
<evidence type="ECO:0000256" key="5">
    <source>
        <dbReference type="SAM" id="SignalP"/>
    </source>
</evidence>
<dbReference type="InterPro" id="IPR019734">
    <property type="entry name" value="TPR_rpt"/>
</dbReference>
<reference evidence="6 7" key="1">
    <citation type="submission" date="2023-03" db="EMBL/GenBank/DDBJ databases">
        <authorList>
            <person name="Pearce D."/>
        </authorList>
    </citation>
    <scope>NUCLEOTIDE SEQUENCE [LARGE SCALE GENOMIC DNA]</scope>
    <source>
        <strain evidence="6">Msz</strain>
    </source>
</reference>
<dbReference type="PANTHER" id="PTHR45586">
    <property type="entry name" value="TPR REPEAT-CONTAINING PROTEIN PA4667"/>
    <property type="match status" value="1"/>
</dbReference>
<name>A0ABM9I765_9GAMM</name>
<gene>
    <name evidence="6" type="ORF">MSZNOR_4098</name>
</gene>
<keyword evidence="5" id="KW-0732">Signal</keyword>
<sequence>MVRFFQAFLLLTATIGCNAASAEKDPLEQARNYLRKGESKAAVIELKNALQANPENADARVLLGESYLKLGDGPSAAKELEKARDLGAPKESWIVSLARAYLLQDKPKAVLDQISPDERLNDMLRAQILGIRGLAHILLKQTEQAKESFDAALKFDSKASDALLGLAMLEAQQKRYKQAIEYANQSIAADSKNVNAWIVLGETKRLSGDLQGAADAFTKALDLQPFDIRARLGRATAYLASNKADEAQKDINEVRKSAGEVPLALYLEAVIAFQKGALQEAEDALVKVTGALPDHLPSRLLLGVVAYRQGKYESAENNLAQYVRTFPEQLPAAKLLAATQMKLGRPSEAIRTLKGLEDRASDDSQFFALLGSAYLQAKQYDSATEYLNRASELAPNVASVKAQLALGRIASGQMEQAVDDLKSAVELDQNLLQADVLLVLALIQQKKLDEAVAAAEKMKGKMPGDPMPHNLLGAAYMAKGNTEKAREHWQQALRLKPDYATAALNLAKLDLSGNNPDAAAQRYQQVLKHDPKNLAAHIGLAQIAEMRKDFESVEKHLTEAREKNPKALQPAVTLSRFYLARGKALQALEVARATLSDHPDHLMALQSLGLAQMANGQEASAIATFKKLVSKVPNNPEYRHQLAQMLYKKGEKQAAVAEWEQTLQQTPDYLPALLAQAELKLREKKYDDALKIAERIKTAHPKSAAGFQVEGDIRFAQKQFKEALPAYEKAFQSAPSSILARLLFQTRRALGQDKEAFDGLTQWLESSQEDVDAWTTLAMAYQESGRLREAVEAYEKAQSLAAGSTVIQNNLAWLYQELGSDKALPLAEKLLAASENRPEVMDTVGWIFVQNGKQAEGLNLLRDAAVHAPHIGQIRIHLAEALAQMGRKDEARKELERLLKEKKNFAERDKAEALLKGL</sequence>